<name>A0ABR3WR84_9EURO</name>
<keyword evidence="1" id="KW-0812">Transmembrane</keyword>
<sequence>MIADLVQNAETLVQEKFTPERVVLFASLIICILLIFIWNSHTRAKKFFGLKQKAGQAEMWVPSNIRWPTPREYPNWSIETTKPLPYRPFKYGPKYFVTIGLRNTKPEDWIEMDNEFPRFYHEKMARIKSRGPKCCRTLPEGYDAAVELLEELVEYLPSRYPTLYSRVKKGVIKNLWSEEIIDTASRPFAEDPMQIAGRLTQDDLAVMIEKPNVNYYFMAGAILLAGFWRLEDKLGLSLREIHTSAQVPHYEERLEKGMNNLFRRLKPEQLVTRNNYTLQLDGDLPWSSSIGREDSDDIGWHNAPDGRSIEYHHLRTERQSLRRLPRTGAIVFTIHTYLVPITQIAKEDYVPGRLASAIRSWDDTVSVYKGQAKFKHILLDYLDEQHRIQIDKGLNLEDEDSRRYPW</sequence>
<evidence type="ECO:0000313" key="3">
    <source>
        <dbReference type="Proteomes" id="UP001583193"/>
    </source>
</evidence>
<proteinExistence type="predicted"/>
<protein>
    <submittedName>
        <fullName evidence="2">Uncharacterized protein</fullName>
    </submittedName>
</protein>
<accession>A0ABR3WR84</accession>
<evidence type="ECO:0000256" key="1">
    <source>
        <dbReference type="SAM" id="Phobius"/>
    </source>
</evidence>
<keyword evidence="1" id="KW-0472">Membrane</keyword>
<dbReference type="InterPro" id="IPR021848">
    <property type="entry name" value="HODM_asu-like"/>
</dbReference>
<keyword evidence="3" id="KW-1185">Reference proteome</keyword>
<evidence type="ECO:0000313" key="2">
    <source>
        <dbReference type="EMBL" id="KAL1866155.1"/>
    </source>
</evidence>
<organism evidence="2 3">
    <name type="scientific">Paecilomyces lecythidis</name>
    <dbReference type="NCBI Taxonomy" id="3004212"/>
    <lineage>
        <taxon>Eukaryota</taxon>
        <taxon>Fungi</taxon>
        <taxon>Dikarya</taxon>
        <taxon>Ascomycota</taxon>
        <taxon>Pezizomycotina</taxon>
        <taxon>Eurotiomycetes</taxon>
        <taxon>Eurotiomycetidae</taxon>
        <taxon>Eurotiales</taxon>
        <taxon>Thermoascaceae</taxon>
        <taxon>Paecilomyces</taxon>
    </lineage>
</organism>
<dbReference type="EMBL" id="JAVDPF010000053">
    <property type="protein sequence ID" value="KAL1866155.1"/>
    <property type="molecule type" value="Genomic_DNA"/>
</dbReference>
<reference evidence="2 3" key="1">
    <citation type="journal article" date="2024" name="IMA Fungus">
        <title>IMA Genome - F19 : A genome assembly and annotation guide to empower mycologists, including annotated draft genome sequences of Ceratocystis pirilliformis, Diaporthe australafricana, Fusarium ophioides, Paecilomyces lecythidis, and Sporothrix stenoceras.</title>
        <authorList>
            <person name="Aylward J."/>
            <person name="Wilson A.M."/>
            <person name="Visagie C.M."/>
            <person name="Spraker J."/>
            <person name="Barnes I."/>
            <person name="Buitendag C."/>
            <person name="Ceriani C."/>
            <person name="Del Mar Angel L."/>
            <person name="du Plessis D."/>
            <person name="Fuchs T."/>
            <person name="Gasser K."/>
            <person name="Kramer D."/>
            <person name="Li W."/>
            <person name="Munsamy K."/>
            <person name="Piso A."/>
            <person name="Price J.L."/>
            <person name="Sonnekus B."/>
            <person name="Thomas C."/>
            <person name="van der Nest A."/>
            <person name="van Dijk A."/>
            <person name="van Heerden A."/>
            <person name="van Vuuren N."/>
            <person name="Yilmaz N."/>
            <person name="Duong T.A."/>
            <person name="van der Merwe N.A."/>
            <person name="Wingfield M.J."/>
            <person name="Wingfield B.D."/>
        </authorList>
    </citation>
    <scope>NUCLEOTIDE SEQUENCE [LARGE SCALE GENOMIC DNA]</scope>
    <source>
        <strain evidence="2 3">CMW 18167</strain>
    </source>
</reference>
<keyword evidence="1" id="KW-1133">Transmembrane helix</keyword>
<dbReference type="Proteomes" id="UP001583193">
    <property type="component" value="Unassembled WGS sequence"/>
</dbReference>
<dbReference type="Pfam" id="PF11927">
    <property type="entry name" value="HODM_asu-like"/>
    <property type="match status" value="1"/>
</dbReference>
<feature type="transmembrane region" description="Helical" evidence="1">
    <location>
        <begin position="22"/>
        <end position="41"/>
    </location>
</feature>
<gene>
    <name evidence="2" type="ORF">Plec18167_009154</name>
</gene>
<comment type="caution">
    <text evidence="2">The sequence shown here is derived from an EMBL/GenBank/DDBJ whole genome shotgun (WGS) entry which is preliminary data.</text>
</comment>